<comment type="similarity">
    <text evidence="2">Belongs to the ATP-dependent AMP-binding enzyme family.</text>
</comment>
<evidence type="ECO:0000259" key="14">
    <source>
        <dbReference type="Pfam" id="PF13193"/>
    </source>
</evidence>
<sequence>MSVLKECSRLARITSRSRRFPSIIQQTRPISIVRSHRLICRKIANPEKLLAVKYAQWNPNIVKSPFPDTPLPKTTFTDHLWSWIDRWHNHTALVCGVTRREVTYKELRNECRKFGVALLKDLGVKPGQVIATILPNIIQHPPVMFGAIEAGVIVTPVNPAYKADEIAYQLKDSGAVLAVTYPDKLETLKEIKEKFDFPDLQIVLTPGMEDPYPEGVKSYDELVSNADPDLLYDLKPKKFSGEDTIVIPYSSGTTGQPKGVCLSNNNIIANLVAMHAVKDIEVSSGNFQEVLPVILPIFHIYGFVIVLCQALSLGAKLIMMPKFEETKFLNALKDYGATVLYVAPPLLLYIGNSTNTTTDHLKSVRLIINGAAPVGESDIQKCLQKFSEDVFYKQGYGLTETAPVVCNMIKGKKLYASVGPPVANTSVKIMDIQTKQALGNNEEGEICVKGPQVMKGYLNRQKETDEVLDKDGWLHTGDVGYYDEEGFVYITDRLKELIKVKGFQVPPAELESVLRSHPDVEDAGVIGVPHDKYGETPVGFVQLKAGGKADSNVLKRFLKQKLASFKQIHNFVFVDAIPKSASGKILRRELRSHYQKN</sequence>
<feature type="domain" description="AMP-dependent synthetase/ligase" evidence="13">
    <location>
        <begin position="82"/>
        <end position="458"/>
    </location>
</feature>
<evidence type="ECO:0000256" key="8">
    <source>
        <dbReference type="ARBA" id="ARBA00023033"/>
    </source>
</evidence>
<accession>A0A8I6R9Q4</accession>
<keyword evidence="6" id="KW-0067">ATP-binding</keyword>
<dbReference type="Pfam" id="PF13193">
    <property type="entry name" value="AMP-binding_C"/>
    <property type="match status" value="1"/>
</dbReference>
<dbReference type="OrthoDB" id="10253869at2759"/>
<dbReference type="Gene3D" id="3.40.50.12780">
    <property type="entry name" value="N-terminal domain of ligase-like"/>
    <property type="match status" value="1"/>
</dbReference>
<protein>
    <recommendedName>
        <fullName evidence="4">Luciferin 4-monooxygenase</fullName>
        <ecNumber evidence="3">1.13.12.7</ecNumber>
    </recommendedName>
</protein>
<gene>
    <name evidence="15" type="primary">106661126</name>
</gene>
<dbReference type="InterPro" id="IPR045851">
    <property type="entry name" value="AMP-bd_C_sf"/>
</dbReference>
<dbReference type="CDD" id="cd05911">
    <property type="entry name" value="Firefly_Luc_like"/>
    <property type="match status" value="1"/>
</dbReference>
<keyword evidence="16" id="KW-1185">Reference proteome</keyword>
<dbReference type="GO" id="GO:0004497">
    <property type="term" value="F:monooxygenase activity"/>
    <property type="evidence" value="ECO:0007669"/>
    <property type="project" value="UniProtKB-KW"/>
</dbReference>
<feature type="domain" description="AMP-binding enzyme C-terminal" evidence="14">
    <location>
        <begin position="509"/>
        <end position="584"/>
    </location>
</feature>
<evidence type="ECO:0000256" key="12">
    <source>
        <dbReference type="ARBA" id="ARBA00048497"/>
    </source>
</evidence>
<keyword evidence="8" id="KW-0503">Monooxygenase</keyword>
<dbReference type="GO" id="GO:0004467">
    <property type="term" value="F:long-chain fatty acid-CoA ligase activity"/>
    <property type="evidence" value="ECO:0007669"/>
    <property type="project" value="TreeGrafter"/>
</dbReference>
<evidence type="ECO:0000256" key="3">
    <source>
        <dbReference type="ARBA" id="ARBA00012532"/>
    </source>
</evidence>
<dbReference type="PANTHER" id="PTHR24096:SF422">
    <property type="entry name" value="BCDNA.GH02901"/>
    <property type="match status" value="1"/>
</dbReference>
<reference evidence="15" key="1">
    <citation type="submission" date="2022-01" db="UniProtKB">
        <authorList>
            <consortium name="EnsemblMetazoa"/>
        </authorList>
    </citation>
    <scope>IDENTIFICATION</scope>
</reference>
<evidence type="ECO:0000256" key="2">
    <source>
        <dbReference type="ARBA" id="ARBA00006432"/>
    </source>
</evidence>
<dbReference type="OMA" id="YMMRRFD"/>
<dbReference type="InterPro" id="IPR020845">
    <property type="entry name" value="AMP-binding_CS"/>
</dbReference>
<comment type="catalytic activity">
    <reaction evidence="12">
        <text>firefly D-luciferin + ATP + O2 = firefly oxyluciferin + hnu + AMP + CO2 + diphosphate</text>
        <dbReference type="Rhea" id="RHEA:10732"/>
        <dbReference type="ChEBI" id="CHEBI:15379"/>
        <dbReference type="ChEBI" id="CHEBI:16526"/>
        <dbReference type="ChEBI" id="CHEBI:16792"/>
        <dbReference type="ChEBI" id="CHEBI:30212"/>
        <dbReference type="ChEBI" id="CHEBI:30616"/>
        <dbReference type="ChEBI" id="CHEBI:33019"/>
        <dbReference type="ChEBI" id="CHEBI:58038"/>
        <dbReference type="ChEBI" id="CHEBI:456215"/>
        <dbReference type="EC" id="1.13.12.7"/>
    </reaction>
</comment>
<evidence type="ECO:0000256" key="6">
    <source>
        <dbReference type="ARBA" id="ARBA00022840"/>
    </source>
</evidence>
<keyword evidence="10" id="KW-0455">Luminescence</keyword>
<dbReference type="GO" id="GO:0005777">
    <property type="term" value="C:peroxisome"/>
    <property type="evidence" value="ECO:0007669"/>
    <property type="project" value="UniProtKB-SubCell"/>
</dbReference>
<dbReference type="AlphaFoldDB" id="A0A8I6R9Q4"/>
<dbReference type="SUPFAM" id="SSF56801">
    <property type="entry name" value="Acetyl-CoA synthetase-like"/>
    <property type="match status" value="1"/>
</dbReference>
<evidence type="ECO:0000256" key="4">
    <source>
        <dbReference type="ARBA" id="ARBA00019043"/>
    </source>
</evidence>
<dbReference type="FunFam" id="3.40.50.12780:FF:000003">
    <property type="entry name" value="Long-chain-fatty-acid--CoA ligase FadD"/>
    <property type="match status" value="1"/>
</dbReference>
<evidence type="ECO:0000313" key="15">
    <source>
        <dbReference type="EnsemblMetazoa" id="XP_014239824.1"/>
    </source>
</evidence>
<evidence type="ECO:0000256" key="9">
    <source>
        <dbReference type="ARBA" id="ARBA00023140"/>
    </source>
</evidence>
<keyword evidence="9" id="KW-0576">Peroxisome</keyword>
<dbReference type="EnsemblMetazoa" id="XM_014384338.1">
    <property type="protein sequence ID" value="XP_014239824.1"/>
    <property type="gene ID" value="LOC106661126"/>
</dbReference>
<name>A0A8I6R9Q4_CIMLE</name>
<keyword evidence="5" id="KW-0547">Nucleotide-binding</keyword>
<evidence type="ECO:0000256" key="11">
    <source>
        <dbReference type="ARBA" id="ARBA00023262"/>
    </source>
</evidence>
<dbReference type="GO" id="GO:0005524">
    <property type="term" value="F:ATP binding"/>
    <property type="evidence" value="ECO:0007669"/>
    <property type="project" value="UniProtKB-KW"/>
</dbReference>
<dbReference type="EC" id="1.13.12.7" evidence="3"/>
<dbReference type="PROSITE" id="PS00455">
    <property type="entry name" value="AMP_BINDING"/>
    <property type="match status" value="1"/>
</dbReference>
<evidence type="ECO:0000313" key="16">
    <source>
        <dbReference type="Proteomes" id="UP000494040"/>
    </source>
</evidence>
<dbReference type="KEGG" id="clec:106661126"/>
<proteinExistence type="inferred from homology"/>
<dbReference type="Gene3D" id="3.30.300.30">
    <property type="match status" value="1"/>
</dbReference>
<dbReference type="GO" id="GO:0008218">
    <property type="term" value="P:bioluminescence"/>
    <property type="evidence" value="ECO:0007669"/>
    <property type="project" value="UniProtKB-KW"/>
</dbReference>
<evidence type="ECO:0000256" key="10">
    <source>
        <dbReference type="ARBA" id="ARBA00023223"/>
    </source>
</evidence>
<dbReference type="GO" id="GO:0046949">
    <property type="term" value="P:fatty-acyl-CoA biosynthetic process"/>
    <property type="evidence" value="ECO:0007669"/>
    <property type="project" value="TreeGrafter"/>
</dbReference>
<dbReference type="PANTHER" id="PTHR24096">
    <property type="entry name" value="LONG-CHAIN-FATTY-ACID--COA LIGASE"/>
    <property type="match status" value="1"/>
</dbReference>
<comment type="subcellular location">
    <subcellularLocation>
        <location evidence="1">Peroxisome</location>
    </subcellularLocation>
</comment>
<dbReference type="Proteomes" id="UP000494040">
    <property type="component" value="Unassembled WGS sequence"/>
</dbReference>
<evidence type="ECO:0000259" key="13">
    <source>
        <dbReference type="Pfam" id="PF00501"/>
    </source>
</evidence>
<dbReference type="InterPro" id="IPR000873">
    <property type="entry name" value="AMP-dep_synth/lig_dom"/>
</dbReference>
<organism evidence="15 16">
    <name type="scientific">Cimex lectularius</name>
    <name type="common">Bed bug</name>
    <name type="synonym">Acanthia lectularia</name>
    <dbReference type="NCBI Taxonomy" id="79782"/>
    <lineage>
        <taxon>Eukaryota</taxon>
        <taxon>Metazoa</taxon>
        <taxon>Ecdysozoa</taxon>
        <taxon>Arthropoda</taxon>
        <taxon>Hexapoda</taxon>
        <taxon>Insecta</taxon>
        <taxon>Pterygota</taxon>
        <taxon>Neoptera</taxon>
        <taxon>Paraneoptera</taxon>
        <taxon>Hemiptera</taxon>
        <taxon>Heteroptera</taxon>
        <taxon>Panheteroptera</taxon>
        <taxon>Cimicomorpha</taxon>
        <taxon>Cimicidae</taxon>
        <taxon>Cimex</taxon>
    </lineage>
</organism>
<keyword evidence="11" id="KW-0599">Photoprotein</keyword>
<evidence type="ECO:0000256" key="7">
    <source>
        <dbReference type="ARBA" id="ARBA00023002"/>
    </source>
</evidence>
<keyword evidence="7" id="KW-0560">Oxidoreductase</keyword>
<dbReference type="FunFam" id="3.30.300.30:FF:000007">
    <property type="entry name" value="4-coumarate--CoA ligase 2"/>
    <property type="match status" value="1"/>
</dbReference>
<dbReference type="InterPro" id="IPR025110">
    <property type="entry name" value="AMP-bd_C"/>
</dbReference>
<evidence type="ECO:0000256" key="5">
    <source>
        <dbReference type="ARBA" id="ARBA00022741"/>
    </source>
</evidence>
<evidence type="ECO:0000256" key="1">
    <source>
        <dbReference type="ARBA" id="ARBA00004275"/>
    </source>
</evidence>
<dbReference type="InterPro" id="IPR042099">
    <property type="entry name" value="ANL_N_sf"/>
</dbReference>
<dbReference type="Pfam" id="PF00501">
    <property type="entry name" value="AMP-binding"/>
    <property type="match status" value="1"/>
</dbReference>